<feature type="transmembrane region" description="Helical" evidence="1">
    <location>
        <begin position="199"/>
        <end position="219"/>
    </location>
</feature>
<keyword evidence="4" id="KW-1185">Reference proteome</keyword>
<keyword evidence="1" id="KW-0812">Transmembrane</keyword>
<feature type="transmembrane region" description="Helical" evidence="1">
    <location>
        <begin position="43"/>
        <end position="63"/>
    </location>
</feature>
<feature type="transmembrane region" description="Helical" evidence="1">
    <location>
        <begin position="124"/>
        <end position="142"/>
    </location>
</feature>
<accession>A0A4R9LTJ8</accession>
<protein>
    <submittedName>
        <fullName evidence="3">HupE/UreJ family protein</fullName>
    </submittedName>
</protein>
<name>A0A4R9LTJ8_9LEPT</name>
<dbReference type="InterPro" id="IPR032809">
    <property type="entry name" value="Put_HupE_UreJ"/>
</dbReference>
<keyword evidence="2" id="KW-0732">Signal</keyword>
<proteinExistence type="predicted"/>
<dbReference type="RefSeq" id="WP_135762137.1">
    <property type="nucleotide sequence ID" value="NZ_RQHW01000081.1"/>
</dbReference>
<comment type="caution">
    <text evidence="3">The sequence shown here is derived from an EMBL/GenBank/DDBJ whole genome shotgun (WGS) entry which is preliminary data.</text>
</comment>
<feature type="transmembrane region" description="Helical" evidence="1">
    <location>
        <begin position="162"/>
        <end position="187"/>
    </location>
</feature>
<evidence type="ECO:0000256" key="1">
    <source>
        <dbReference type="SAM" id="Phobius"/>
    </source>
</evidence>
<dbReference type="OrthoDB" id="9808870at2"/>
<evidence type="ECO:0000313" key="4">
    <source>
        <dbReference type="Proteomes" id="UP000298058"/>
    </source>
</evidence>
<gene>
    <name evidence="3" type="ORF">EHS15_18780</name>
</gene>
<keyword evidence="1" id="KW-1133">Transmembrane helix</keyword>
<evidence type="ECO:0000313" key="3">
    <source>
        <dbReference type="EMBL" id="TGN16936.1"/>
    </source>
</evidence>
<dbReference type="Proteomes" id="UP000298058">
    <property type="component" value="Unassembled WGS sequence"/>
</dbReference>
<feature type="signal peptide" evidence="2">
    <location>
        <begin position="1"/>
        <end position="19"/>
    </location>
</feature>
<feature type="chain" id="PRO_5020398263" evidence="2">
    <location>
        <begin position="20"/>
        <end position="272"/>
    </location>
</feature>
<organism evidence="3 4">
    <name type="scientific">Leptospira idonii</name>
    <dbReference type="NCBI Taxonomy" id="1193500"/>
    <lineage>
        <taxon>Bacteria</taxon>
        <taxon>Pseudomonadati</taxon>
        <taxon>Spirochaetota</taxon>
        <taxon>Spirochaetia</taxon>
        <taxon>Leptospirales</taxon>
        <taxon>Leptospiraceae</taxon>
        <taxon>Leptospira</taxon>
    </lineage>
</organism>
<feature type="transmembrane region" description="Helical" evidence="1">
    <location>
        <begin position="70"/>
        <end position="90"/>
    </location>
</feature>
<dbReference type="EMBL" id="RQHW01000081">
    <property type="protein sequence ID" value="TGN16936.1"/>
    <property type="molecule type" value="Genomic_DNA"/>
</dbReference>
<evidence type="ECO:0000256" key="2">
    <source>
        <dbReference type="SAM" id="SignalP"/>
    </source>
</evidence>
<dbReference type="AlphaFoldDB" id="A0A4R9LTJ8"/>
<sequence length="272" mass="30710">MKYFIYIIAGFLLSSGVFAHGMSDADKQKILDAGHLQYFELGASHMLSGYDHLLFLFGVIFFLTKFKDIVKFITAFTLGHSITLVFATVYTIQANYFLIDAVIALTVIYKGFDNLDGFKKYLNTVSPNLLLMVFTFGLIHGFGLSTRLQQLPLPKEGLILKILSFNVGVEVGQVFALTAMLLILAGWRKTKSFQRFSNAMNFGLILLGSLLFLMQLHGFSHTAFPDDFPLNRDDHYHAHNEAESPDPLRNYKKNILNEENTHQHGSDKPHAH</sequence>
<keyword evidence="1" id="KW-0472">Membrane</keyword>
<reference evidence="3" key="1">
    <citation type="journal article" date="2019" name="PLoS Negl. Trop. Dis.">
        <title>Revisiting the worldwide diversity of Leptospira species in the environment.</title>
        <authorList>
            <person name="Vincent A.T."/>
            <person name="Schiettekatte O."/>
            <person name="Bourhy P."/>
            <person name="Veyrier F.J."/>
            <person name="Picardeau M."/>
        </authorList>
    </citation>
    <scope>NUCLEOTIDE SEQUENCE [LARGE SCALE GENOMIC DNA]</scope>
    <source>
        <strain evidence="3">201300427</strain>
    </source>
</reference>
<feature type="transmembrane region" description="Helical" evidence="1">
    <location>
        <begin position="96"/>
        <end position="112"/>
    </location>
</feature>
<dbReference type="Pfam" id="PF13795">
    <property type="entry name" value="HupE_UreJ_2"/>
    <property type="match status" value="1"/>
</dbReference>